<dbReference type="PROSITE" id="PS00086">
    <property type="entry name" value="CYTOCHROME_P450"/>
    <property type="match status" value="1"/>
</dbReference>
<gene>
    <name evidence="8" type="ORF">B0T17DRAFT_456650</name>
</gene>
<keyword evidence="5 7" id="KW-0408">Iron</keyword>
<dbReference type="PRINTS" id="PR01239">
    <property type="entry name" value="EP450IICYP52"/>
</dbReference>
<dbReference type="InterPro" id="IPR002974">
    <property type="entry name" value="Cyt_P450_E_CYP52_ascomycetes"/>
</dbReference>
<dbReference type="Proteomes" id="UP001174934">
    <property type="component" value="Unassembled WGS sequence"/>
</dbReference>
<keyword evidence="6 7" id="KW-0503">Monooxygenase</keyword>
<dbReference type="AlphaFoldDB" id="A0AA39XJ13"/>
<dbReference type="PANTHER" id="PTHR24287">
    <property type="entry name" value="P450, PUTATIVE (EUROFUNG)-RELATED"/>
    <property type="match status" value="1"/>
</dbReference>
<evidence type="ECO:0000256" key="3">
    <source>
        <dbReference type="ARBA" id="ARBA00022723"/>
    </source>
</evidence>
<keyword evidence="3 7" id="KW-0479">Metal-binding</keyword>
<dbReference type="InterPro" id="IPR036396">
    <property type="entry name" value="Cyt_P450_sf"/>
</dbReference>
<evidence type="ECO:0000256" key="6">
    <source>
        <dbReference type="ARBA" id="ARBA00023033"/>
    </source>
</evidence>
<protein>
    <submittedName>
        <fullName evidence="8">Cytochrome P450</fullName>
    </submittedName>
</protein>
<dbReference type="PRINTS" id="PR00385">
    <property type="entry name" value="P450"/>
</dbReference>
<dbReference type="Pfam" id="PF00067">
    <property type="entry name" value="p450"/>
    <property type="match status" value="1"/>
</dbReference>
<name>A0AA39XJ13_9PEZI</name>
<dbReference type="Gene3D" id="1.10.630.10">
    <property type="entry name" value="Cytochrome P450"/>
    <property type="match status" value="1"/>
</dbReference>
<evidence type="ECO:0000256" key="5">
    <source>
        <dbReference type="ARBA" id="ARBA00023004"/>
    </source>
</evidence>
<dbReference type="PANTHER" id="PTHR24287:SF17">
    <property type="entry name" value="P450, PUTATIVE (EUROFUNG)-RELATED"/>
    <property type="match status" value="1"/>
</dbReference>
<accession>A0AA39XJ13</accession>
<organism evidence="8 9">
    <name type="scientific">Bombardia bombarda</name>
    <dbReference type="NCBI Taxonomy" id="252184"/>
    <lineage>
        <taxon>Eukaryota</taxon>
        <taxon>Fungi</taxon>
        <taxon>Dikarya</taxon>
        <taxon>Ascomycota</taxon>
        <taxon>Pezizomycotina</taxon>
        <taxon>Sordariomycetes</taxon>
        <taxon>Sordariomycetidae</taxon>
        <taxon>Sordariales</taxon>
        <taxon>Lasiosphaeriaceae</taxon>
        <taxon>Bombardia</taxon>
    </lineage>
</organism>
<keyword evidence="7" id="KW-0349">Heme</keyword>
<dbReference type="SUPFAM" id="SSF48264">
    <property type="entry name" value="Cytochrome P450"/>
    <property type="match status" value="1"/>
</dbReference>
<evidence type="ECO:0000256" key="4">
    <source>
        <dbReference type="ARBA" id="ARBA00023002"/>
    </source>
</evidence>
<evidence type="ECO:0000313" key="8">
    <source>
        <dbReference type="EMBL" id="KAK0634570.1"/>
    </source>
</evidence>
<comment type="cofactor">
    <cofactor evidence="1">
        <name>heme</name>
        <dbReference type="ChEBI" id="CHEBI:30413"/>
    </cofactor>
</comment>
<dbReference type="GO" id="GO:0016712">
    <property type="term" value="F:oxidoreductase activity, acting on paired donors, with incorporation or reduction of molecular oxygen, reduced flavin or flavoprotein as one donor, and incorporation of one atom of oxygen"/>
    <property type="evidence" value="ECO:0007669"/>
    <property type="project" value="InterPro"/>
</dbReference>
<evidence type="ECO:0000256" key="2">
    <source>
        <dbReference type="ARBA" id="ARBA00010617"/>
    </source>
</evidence>
<feature type="non-terminal residue" evidence="8">
    <location>
        <position position="1"/>
    </location>
</feature>
<evidence type="ECO:0000256" key="1">
    <source>
        <dbReference type="ARBA" id="ARBA00001971"/>
    </source>
</evidence>
<dbReference type="EMBL" id="JAULSR010000001">
    <property type="protein sequence ID" value="KAK0634570.1"/>
    <property type="molecule type" value="Genomic_DNA"/>
</dbReference>
<evidence type="ECO:0000256" key="7">
    <source>
        <dbReference type="RuleBase" id="RU000461"/>
    </source>
</evidence>
<dbReference type="GO" id="GO:0020037">
    <property type="term" value="F:heme binding"/>
    <property type="evidence" value="ECO:0007669"/>
    <property type="project" value="InterPro"/>
</dbReference>
<feature type="non-terminal residue" evidence="8">
    <location>
        <position position="427"/>
    </location>
</feature>
<comment type="caution">
    <text evidence="8">The sequence shown here is derived from an EMBL/GenBank/DDBJ whole genome shotgun (WGS) entry which is preliminary data.</text>
</comment>
<reference evidence="8" key="1">
    <citation type="submission" date="2023-06" db="EMBL/GenBank/DDBJ databases">
        <title>Genome-scale phylogeny and comparative genomics of the fungal order Sordariales.</title>
        <authorList>
            <consortium name="Lawrence Berkeley National Laboratory"/>
            <person name="Hensen N."/>
            <person name="Bonometti L."/>
            <person name="Westerberg I."/>
            <person name="Brannstrom I.O."/>
            <person name="Guillou S."/>
            <person name="Cros-Aarteil S."/>
            <person name="Calhoun S."/>
            <person name="Haridas S."/>
            <person name="Kuo A."/>
            <person name="Mondo S."/>
            <person name="Pangilinan J."/>
            <person name="Riley R."/>
            <person name="LaButti K."/>
            <person name="Andreopoulos B."/>
            <person name="Lipzen A."/>
            <person name="Chen C."/>
            <person name="Yanf M."/>
            <person name="Daum C."/>
            <person name="Ng V."/>
            <person name="Clum A."/>
            <person name="Steindorff A."/>
            <person name="Ohm R."/>
            <person name="Martin F."/>
            <person name="Silar P."/>
            <person name="Natvig D."/>
            <person name="Lalanne C."/>
            <person name="Gautier V."/>
            <person name="Ament-velasquez S.L."/>
            <person name="Kruys A."/>
            <person name="Hutchinson M.I."/>
            <person name="Powell A.J."/>
            <person name="Barry K."/>
            <person name="Miller A.N."/>
            <person name="Grigoriev I.V."/>
            <person name="Debuchy R."/>
            <person name="Gladieux P."/>
            <person name="Thoren M.H."/>
            <person name="Johannesson H."/>
        </authorList>
    </citation>
    <scope>NUCLEOTIDE SEQUENCE</scope>
    <source>
        <strain evidence="8">SMH3391-2</strain>
    </source>
</reference>
<dbReference type="InterPro" id="IPR001128">
    <property type="entry name" value="Cyt_P450"/>
</dbReference>
<comment type="similarity">
    <text evidence="2 7">Belongs to the cytochrome P450 family.</text>
</comment>
<sequence>RRRFAATGNTYQGSVLGMPFLATIEPANLRAIFTRIDDFSKSGRRIDWWPMLQGGILVADGHEWKTARGLLQPAFSRSKLARLDELEHHAQELIGKIPRDGGTVELQSLFLQFTFDAGLGLIVGQKHDQVSEFEKGEQTKLGKNMALALFEAGRRSKVGMLRLLDPVDKEKKVEEQKGGGEDGDEKEYIFFEELVHVTTDRIQLRWELSTAMAGARDTTGGLLAHIFWELARRPDVWAKLQADVDGLGLGEDKKPSYDDLKLGLVYLKAILNESLRMYPNIGITFRWAARDTTLPTGGGPDGKSPCFVPRGRRIITSFNALHHRKDLWGDDADEFRPERWLEELSQTQREEGTGRQKRFKLKSVPNWTYLPFGAGPRICPGQHFAMVEAQYLIVRIMQTFRRIECRDDRPYAEEAGIPITVKHGTLV</sequence>
<dbReference type="InterPro" id="IPR017972">
    <property type="entry name" value="Cyt_P450_CS"/>
</dbReference>
<proteinExistence type="inferred from homology"/>
<dbReference type="InterPro" id="IPR047146">
    <property type="entry name" value="Cyt_P450_E_CYP52_fungi"/>
</dbReference>
<keyword evidence="9" id="KW-1185">Reference proteome</keyword>
<keyword evidence="4 7" id="KW-0560">Oxidoreductase</keyword>
<evidence type="ECO:0000313" key="9">
    <source>
        <dbReference type="Proteomes" id="UP001174934"/>
    </source>
</evidence>
<dbReference type="GO" id="GO:0005506">
    <property type="term" value="F:iron ion binding"/>
    <property type="evidence" value="ECO:0007669"/>
    <property type="project" value="InterPro"/>
</dbReference>